<dbReference type="OrthoDB" id="10427570at2759"/>
<dbReference type="PANTHER" id="PTHR15492">
    <property type="entry name" value="CYCLIN D1-BINDING PROTEIN 1"/>
    <property type="match status" value="1"/>
</dbReference>
<evidence type="ECO:0000259" key="1">
    <source>
        <dbReference type="Pfam" id="PF13324"/>
    </source>
</evidence>
<dbReference type="InterPro" id="IPR049317">
    <property type="entry name" value="GCIP-like_N"/>
</dbReference>
<name>A0A2Z6LZE3_TRISU</name>
<dbReference type="GO" id="GO:0005634">
    <property type="term" value="C:nucleus"/>
    <property type="evidence" value="ECO:0007669"/>
    <property type="project" value="TreeGrafter"/>
</dbReference>
<protein>
    <recommendedName>
        <fullName evidence="1">Cyclin-D1-binding protein 1-like N-terminal domain-containing protein</fullName>
    </recommendedName>
</protein>
<organism evidence="2 3">
    <name type="scientific">Trifolium subterraneum</name>
    <name type="common">Subterranean clover</name>
    <dbReference type="NCBI Taxonomy" id="3900"/>
    <lineage>
        <taxon>Eukaryota</taxon>
        <taxon>Viridiplantae</taxon>
        <taxon>Streptophyta</taxon>
        <taxon>Embryophyta</taxon>
        <taxon>Tracheophyta</taxon>
        <taxon>Spermatophyta</taxon>
        <taxon>Magnoliopsida</taxon>
        <taxon>eudicotyledons</taxon>
        <taxon>Gunneridae</taxon>
        <taxon>Pentapetalae</taxon>
        <taxon>rosids</taxon>
        <taxon>fabids</taxon>
        <taxon>Fabales</taxon>
        <taxon>Fabaceae</taxon>
        <taxon>Papilionoideae</taxon>
        <taxon>50 kb inversion clade</taxon>
        <taxon>NPAAA clade</taxon>
        <taxon>Hologalegina</taxon>
        <taxon>IRL clade</taxon>
        <taxon>Trifolieae</taxon>
        <taxon>Trifolium</taxon>
    </lineage>
</organism>
<dbReference type="PANTHER" id="PTHR15492:SF1">
    <property type="entry name" value="CYCLIN-D1-BINDING PROTEIN 1"/>
    <property type="match status" value="1"/>
</dbReference>
<evidence type="ECO:0000313" key="2">
    <source>
        <dbReference type="EMBL" id="GAU23003.1"/>
    </source>
</evidence>
<accession>A0A2Z6LZE3</accession>
<reference evidence="3" key="1">
    <citation type="journal article" date="2017" name="Front. Plant Sci.">
        <title>Climate Clever Clovers: New Paradigm to Reduce the Environmental Footprint of Ruminants by Breeding Low Methanogenic Forages Utilizing Haplotype Variation.</title>
        <authorList>
            <person name="Kaur P."/>
            <person name="Appels R."/>
            <person name="Bayer P.E."/>
            <person name="Keeble-Gagnere G."/>
            <person name="Wang J."/>
            <person name="Hirakawa H."/>
            <person name="Shirasawa K."/>
            <person name="Vercoe P."/>
            <person name="Stefanova K."/>
            <person name="Durmic Z."/>
            <person name="Nichols P."/>
            <person name="Revell C."/>
            <person name="Isobe S.N."/>
            <person name="Edwards D."/>
            <person name="Erskine W."/>
        </authorList>
    </citation>
    <scope>NUCLEOTIDE SEQUENCE [LARGE SCALE GENOMIC DNA]</scope>
    <source>
        <strain evidence="3">cv. Daliak</strain>
    </source>
</reference>
<sequence length="97" mass="10659">MVAVRAEKERLNHILGSHLTTVHETLLVLGQTPSFDAIVTWEDVIKMSDQVSKQATTVGAGPTLSSSIHESVKQVVDSSFRLTKETGTIKLERDIED</sequence>
<gene>
    <name evidence="2" type="ORF">TSUD_297480</name>
</gene>
<evidence type="ECO:0000313" key="3">
    <source>
        <dbReference type="Proteomes" id="UP000242715"/>
    </source>
</evidence>
<proteinExistence type="predicted"/>
<dbReference type="InterPro" id="IPR026907">
    <property type="entry name" value="GCIP-like"/>
</dbReference>
<dbReference type="AlphaFoldDB" id="A0A2Z6LZE3"/>
<feature type="domain" description="Cyclin-D1-binding protein 1-like N-terminal" evidence="1">
    <location>
        <begin position="29"/>
        <end position="86"/>
    </location>
</feature>
<dbReference type="Pfam" id="PF13324">
    <property type="entry name" value="GCIP_N"/>
    <property type="match status" value="1"/>
</dbReference>
<keyword evidence="3" id="KW-1185">Reference proteome</keyword>
<dbReference type="EMBL" id="DF973261">
    <property type="protein sequence ID" value="GAU23003.1"/>
    <property type="molecule type" value="Genomic_DNA"/>
</dbReference>
<dbReference type="Proteomes" id="UP000242715">
    <property type="component" value="Unassembled WGS sequence"/>
</dbReference>